<keyword evidence="13" id="KW-1185">Reference proteome</keyword>
<dbReference type="PATRIC" id="fig|1454001.3.peg.2073"/>
<evidence type="ECO:0000256" key="6">
    <source>
        <dbReference type="ARBA" id="ARBA00023098"/>
    </source>
</evidence>
<dbReference type="Gene3D" id="3.40.50.720">
    <property type="entry name" value="NAD(P)-binding Rossmann-like Domain"/>
    <property type="match status" value="1"/>
</dbReference>
<dbReference type="InterPro" id="IPR014358">
    <property type="entry name" value="Enoyl-ACP_Rdtase_NADH"/>
</dbReference>
<feature type="active site" description="Proton acceptor" evidence="9">
    <location>
        <position position="168"/>
    </location>
</feature>
<evidence type="ECO:0000313" key="13">
    <source>
        <dbReference type="Proteomes" id="UP000020218"/>
    </source>
</evidence>
<dbReference type="PANTHER" id="PTHR43159:SF2">
    <property type="entry name" value="ENOYL-[ACYL-CARRIER-PROTEIN] REDUCTASE [NADH], CHLOROPLASTIC"/>
    <property type="match status" value="1"/>
</dbReference>
<keyword evidence="8 11" id="KW-0520">NAD</keyword>
<evidence type="ECO:0000256" key="10">
    <source>
        <dbReference type="PIRSR" id="PIRSR000094-2"/>
    </source>
</evidence>
<keyword evidence="7 8" id="KW-0275">Fatty acid biosynthesis</keyword>
<dbReference type="CDD" id="cd05372">
    <property type="entry name" value="ENR_SDR"/>
    <property type="match status" value="1"/>
</dbReference>
<name>A0A011NSE6_9PROT</name>
<evidence type="ECO:0000256" key="5">
    <source>
        <dbReference type="ARBA" id="ARBA00023002"/>
    </source>
</evidence>
<keyword evidence="3 8" id="KW-0444">Lipid biosynthesis</keyword>
<protein>
    <recommendedName>
        <fullName evidence="8">Enoyl-[acyl-carrier-protein] reductase [NADH]</fullName>
        <ecNumber evidence="8">1.3.1.9</ecNumber>
    </recommendedName>
</protein>
<organism evidence="12 13">
    <name type="scientific">Candidatus Accumulibacter adjunctus</name>
    <dbReference type="NCBI Taxonomy" id="1454001"/>
    <lineage>
        <taxon>Bacteria</taxon>
        <taxon>Pseudomonadati</taxon>
        <taxon>Pseudomonadota</taxon>
        <taxon>Betaproteobacteria</taxon>
        <taxon>Candidatus Accumulibacter</taxon>
    </lineage>
</organism>
<dbReference type="PIRSF" id="PIRSF000094">
    <property type="entry name" value="Enoyl-ACP_rdct"/>
    <property type="match status" value="1"/>
</dbReference>
<dbReference type="Proteomes" id="UP000020218">
    <property type="component" value="Unassembled WGS sequence"/>
</dbReference>
<evidence type="ECO:0000256" key="8">
    <source>
        <dbReference type="PIRNR" id="PIRNR000094"/>
    </source>
</evidence>
<evidence type="ECO:0000256" key="11">
    <source>
        <dbReference type="PIRSR" id="PIRSR000094-3"/>
    </source>
</evidence>
<evidence type="ECO:0000256" key="4">
    <source>
        <dbReference type="ARBA" id="ARBA00022832"/>
    </source>
</evidence>
<feature type="binding site" evidence="11">
    <location>
        <begin position="87"/>
        <end position="88"/>
    </location>
    <ligand>
        <name>NAD(+)</name>
        <dbReference type="ChEBI" id="CHEBI:57540"/>
    </ligand>
</feature>
<comment type="similarity">
    <text evidence="2 8">Belongs to the short-chain dehydrogenases/reductases (SDR) family. FabI subfamily.</text>
</comment>
<dbReference type="SUPFAM" id="SSF51735">
    <property type="entry name" value="NAD(P)-binding Rossmann-fold domains"/>
    <property type="match status" value="1"/>
</dbReference>
<dbReference type="NCBIfam" id="NF005717">
    <property type="entry name" value="PRK07533.1"/>
    <property type="match status" value="1"/>
</dbReference>
<feature type="binding site" evidence="11">
    <location>
        <begin position="40"/>
        <end position="41"/>
    </location>
    <ligand>
        <name>NAD(+)</name>
        <dbReference type="ChEBI" id="CHEBI:57540"/>
    </ligand>
</feature>
<dbReference type="InterPro" id="IPR036291">
    <property type="entry name" value="NAD(P)-bd_dom_sf"/>
</dbReference>
<keyword evidence="6" id="KW-0443">Lipid metabolism</keyword>
<evidence type="ECO:0000313" key="12">
    <source>
        <dbReference type="EMBL" id="EXI67472.1"/>
    </source>
</evidence>
<dbReference type="PANTHER" id="PTHR43159">
    <property type="entry name" value="ENOYL-[ACYL-CARRIER-PROTEIN] REDUCTASE"/>
    <property type="match status" value="1"/>
</dbReference>
<comment type="pathway">
    <text evidence="1">Lipid metabolism; fatty acid biosynthesis.</text>
</comment>
<dbReference type="AlphaFoldDB" id="A0A011NSE6"/>
<feature type="binding site" evidence="11">
    <location>
        <position position="185"/>
    </location>
    <ligand>
        <name>NAD(+)</name>
        <dbReference type="ChEBI" id="CHEBI:57540"/>
    </ligand>
</feature>
<gene>
    <name evidence="12" type="primary">fabI_1</name>
    <name evidence="12" type="ORF">AW08_02028</name>
</gene>
<sequence length="277" mass="29920">MSQLNATEEFFRDLAEKVKGPGGALEGKKALVLGIANDQSIAYGCALAFRAMGASVAMTYVNEKSKQYTQALADHLGVDPALYLPCDVRVPGQLEAVFEAIEKTWGQLDIGLHSIAFAPREDLHGRVTDCSRDGFLMAMDISCHSFIRMAKLAEPLMKDGGALFTMSYYGAEKVVDRYNLMGPVKAALEASARYLAAELGPKGIRVHPISPGPIRTRAASGIDRFDELMEIAATRAPSRMLVSIEDVGMATAFLASDYARLITGETMHIDGGYHIIG</sequence>
<dbReference type="STRING" id="1454001.AW08_02028"/>
<comment type="caution">
    <text evidence="12">The sequence shown here is derived from an EMBL/GenBank/DDBJ whole genome shotgun (WGS) entry which is preliminary data.</text>
</comment>
<dbReference type="Pfam" id="PF13561">
    <property type="entry name" value="adh_short_C2"/>
    <property type="match status" value="1"/>
</dbReference>
<evidence type="ECO:0000256" key="2">
    <source>
        <dbReference type="ARBA" id="ARBA00009233"/>
    </source>
</evidence>
<evidence type="ECO:0000256" key="1">
    <source>
        <dbReference type="ARBA" id="ARBA00005194"/>
    </source>
</evidence>
<dbReference type="InterPro" id="IPR002347">
    <property type="entry name" value="SDR_fam"/>
</dbReference>
<feature type="active site" description="Proton acceptor" evidence="9">
    <location>
        <position position="178"/>
    </location>
</feature>
<dbReference type="GO" id="GO:0006633">
    <property type="term" value="P:fatty acid biosynthetic process"/>
    <property type="evidence" value="ECO:0007669"/>
    <property type="project" value="UniProtKB-UniPathway"/>
</dbReference>
<dbReference type="PRINTS" id="PR00081">
    <property type="entry name" value="GDHRDH"/>
</dbReference>
<feature type="binding site" evidence="10">
    <location>
        <position position="118"/>
    </location>
    <ligand>
        <name>substrate</name>
    </ligand>
</feature>
<keyword evidence="4" id="KW-0276">Fatty acid metabolism</keyword>
<feature type="binding site" evidence="11">
    <location>
        <begin position="214"/>
        <end position="218"/>
    </location>
    <ligand>
        <name>NAD(+)</name>
        <dbReference type="ChEBI" id="CHEBI:57540"/>
    </ligand>
</feature>
<dbReference type="EC" id="1.3.1.9" evidence="8"/>
<proteinExistence type="inferred from homology"/>
<dbReference type="GO" id="GO:0004318">
    <property type="term" value="F:enoyl-[acyl-carrier-protein] reductase (NADH) activity"/>
    <property type="evidence" value="ECO:0007669"/>
    <property type="project" value="UniProtKB-EC"/>
</dbReference>
<feature type="binding site" evidence="11">
    <location>
        <position position="34"/>
    </location>
    <ligand>
        <name>NAD(+)</name>
        <dbReference type="ChEBI" id="CHEBI:57540"/>
    </ligand>
</feature>
<reference evidence="12" key="1">
    <citation type="submission" date="2014-02" db="EMBL/GenBank/DDBJ databases">
        <title>Expanding our view of genomic diversity in Candidatus Accumulibacter clades.</title>
        <authorList>
            <person name="Skennerton C.T."/>
            <person name="Barr J.J."/>
            <person name="Slater F.R."/>
            <person name="Bond P.L."/>
            <person name="Tyson G.W."/>
        </authorList>
    </citation>
    <scope>NUCLEOTIDE SEQUENCE [LARGE SCALE GENOMIC DNA]</scope>
</reference>
<dbReference type="EMBL" id="JFAX01000010">
    <property type="protein sequence ID" value="EXI67472.1"/>
    <property type="molecule type" value="Genomic_DNA"/>
</dbReference>
<keyword evidence="5 8" id="KW-0560">Oxidoreductase</keyword>
<evidence type="ECO:0000256" key="3">
    <source>
        <dbReference type="ARBA" id="ARBA00022516"/>
    </source>
</evidence>
<dbReference type="UniPathway" id="UPA00094"/>
<comment type="catalytic activity">
    <reaction evidence="8">
        <text>a 2,3-saturated acyl-[ACP] + NAD(+) = a (2E)-enoyl-[ACP] + NADH + H(+)</text>
        <dbReference type="Rhea" id="RHEA:10240"/>
        <dbReference type="Rhea" id="RHEA-COMP:9925"/>
        <dbReference type="Rhea" id="RHEA-COMP:9926"/>
        <dbReference type="ChEBI" id="CHEBI:15378"/>
        <dbReference type="ChEBI" id="CHEBI:57540"/>
        <dbReference type="ChEBI" id="CHEBI:57945"/>
        <dbReference type="ChEBI" id="CHEBI:78784"/>
        <dbReference type="ChEBI" id="CHEBI:78785"/>
        <dbReference type="EC" id="1.3.1.9"/>
    </reaction>
</comment>
<evidence type="ECO:0000256" key="9">
    <source>
        <dbReference type="PIRSR" id="PIRSR000094-1"/>
    </source>
</evidence>
<feature type="binding site" evidence="11">
    <location>
        <position position="115"/>
    </location>
    <ligand>
        <name>NAD(+)</name>
        <dbReference type="ChEBI" id="CHEBI:57540"/>
    </ligand>
</feature>
<evidence type="ECO:0000256" key="7">
    <source>
        <dbReference type="ARBA" id="ARBA00023160"/>
    </source>
</evidence>
<accession>A0A011NSE6</accession>